<dbReference type="InterPro" id="IPR050266">
    <property type="entry name" value="AB_hydrolase_sf"/>
</dbReference>
<dbReference type="NCBIfam" id="NF011457">
    <property type="entry name" value="PRK14875.1"/>
    <property type="match status" value="1"/>
</dbReference>
<organism evidence="2 3">
    <name type="scientific">Skermanella aerolata</name>
    <dbReference type="NCBI Taxonomy" id="393310"/>
    <lineage>
        <taxon>Bacteria</taxon>
        <taxon>Pseudomonadati</taxon>
        <taxon>Pseudomonadota</taxon>
        <taxon>Alphaproteobacteria</taxon>
        <taxon>Rhodospirillales</taxon>
        <taxon>Azospirillaceae</taxon>
        <taxon>Skermanella</taxon>
    </lineage>
</organism>
<dbReference type="OrthoDB" id="9804723at2"/>
<dbReference type="InterPro" id="IPR000089">
    <property type="entry name" value="Biotin_lipoyl"/>
</dbReference>
<dbReference type="RefSeq" id="WP_044425708.1">
    <property type="nucleotide sequence ID" value="NZ_BJYZ01000002.1"/>
</dbReference>
<dbReference type="AlphaFoldDB" id="A0A512DI30"/>
<dbReference type="PANTHER" id="PTHR43798:SF5">
    <property type="entry name" value="MONOACYLGLYCEROL LIPASE ABHD6"/>
    <property type="match status" value="1"/>
</dbReference>
<dbReference type="InterPro" id="IPR029058">
    <property type="entry name" value="AB_hydrolase_fold"/>
</dbReference>
<protein>
    <submittedName>
        <fullName evidence="2">Branched-chain alpha-keto acid dehydrogenase subunit E2</fullName>
    </submittedName>
</protein>
<evidence type="ECO:0000313" key="3">
    <source>
        <dbReference type="Proteomes" id="UP000321523"/>
    </source>
</evidence>
<dbReference type="SUPFAM" id="SSF51230">
    <property type="entry name" value="Single hybrid motif"/>
    <property type="match status" value="1"/>
</dbReference>
<comment type="caution">
    <text evidence="2">The sequence shown here is derived from an EMBL/GenBank/DDBJ whole genome shotgun (WGS) entry which is preliminary data.</text>
</comment>
<keyword evidence="3" id="KW-1185">Reference proteome</keyword>
<dbReference type="PROSITE" id="PS50968">
    <property type="entry name" value="BIOTINYL_LIPOYL"/>
    <property type="match status" value="1"/>
</dbReference>
<dbReference type="PRINTS" id="PR00111">
    <property type="entry name" value="ABHYDROLASE"/>
</dbReference>
<dbReference type="Gene3D" id="3.40.50.1820">
    <property type="entry name" value="alpha/beta hydrolase"/>
    <property type="match status" value="1"/>
</dbReference>
<dbReference type="CDD" id="cd06849">
    <property type="entry name" value="lipoyl_domain"/>
    <property type="match status" value="1"/>
</dbReference>
<gene>
    <name evidence="2" type="ORF">SAE02_02500</name>
</gene>
<accession>A0A512DI30</accession>
<dbReference type="GO" id="GO:0047372">
    <property type="term" value="F:monoacylglycerol lipase activity"/>
    <property type="evidence" value="ECO:0007669"/>
    <property type="project" value="TreeGrafter"/>
</dbReference>
<dbReference type="EMBL" id="BJYZ01000002">
    <property type="protein sequence ID" value="GEO36102.1"/>
    <property type="molecule type" value="Genomic_DNA"/>
</dbReference>
<dbReference type="Pfam" id="PF00364">
    <property type="entry name" value="Biotin_lipoyl"/>
    <property type="match status" value="1"/>
</dbReference>
<feature type="domain" description="Lipoyl-binding" evidence="1">
    <location>
        <begin position="5"/>
        <end position="80"/>
    </location>
</feature>
<evidence type="ECO:0000259" key="1">
    <source>
        <dbReference type="PROSITE" id="PS50968"/>
    </source>
</evidence>
<sequence length="378" mass="40236">MSNEIKALTMPKWGLAMTEGAVTSWLVEDGADLREGDEILEIETTKITNVYESPASGVLRRRTVEAGQTVPVGALLGVVADRSVPETEIDAFIARFQEEFAVEAAEAADAAGPEPQFADAGGRRLRYLVMGEGRGGEGAAPLVLIHGFGGDLNNWQFNQPALAEDRAVYALDLPGHGESTKHGVQGGVAELAEAVGDFLNATGIQRAHLAGHSMGGAVALHLASDEPARVVSVTLVCSAGLGEEINADYIEGFIAADRRKEFKPVLEMLFADPSLVSRDMIEELLKYKRLDGVGQALRAIADAAFAGGRQAKVFANDLDRIKVPVQAIWGADDRIVPAAHATAIPEPHRHVLGGAGHMVHMEKAGEVNRLISDFLTVR</sequence>
<dbReference type="GO" id="GO:0046464">
    <property type="term" value="P:acylglycerol catabolic process"/>
    <property type="evidence" value="ECO:0007669"/>
    <property type="project" value="TreeGrafter"/>
</dbReference>
<reference evidence="2 3" key="1">
    <citation type="submission" date="2019-07" db="EMBL/GenBank/DDBJ databases">
        <title>Whole genome shotgun sequence of Skermanella aerolata NBRC 106429.</title>
        <authorList>
            <person name="Hosoyama A."/>
            <person name="Uohara A."/>
            <person name="Ohji S."/>
            <person name="Ichikawa N."/>
        </authorList>
    </citation>
    <scope>NUCLEOTIDE SEQUENCE [LARGE SCALE GENOMIC DNA]</scope>
    <source>
        <strain evidence="2 3">NBRC 106429</strain>
    </source>
</reference>
<evidence type="ECO:0000313" key="2">
    <source>
        <dbReference type="EMBL" id="GEO36102.1"/>
    </source>
</evidence>
<proteinExistence type="predicted"/>
<dbReference type="GO" id="GO:0016020">
    <property type="term" value="C:membrane"/>
    <property type="evidence" value="ECO:0007669"/>
    <property type="project" value="TreeGrafter"/>
</dbReference>
<dbReference type="PANTHER" id="PTHR43798">
    <property type="entry name" value="MONOACYLGLYCEROL LIPASE"/>
    <property type="match status" value="1"/>
</dbReference>
<dbReference type="SUPFAM" id="SSF53474">
    <property type="entry name" value="alpha/beta-Hydrolases"/>
    <property type="match status" value="1"/>
</dbReference>
<name>A0A512DI30_9PROT</name>
<dbReference type="Gene3D" id="2.40.50.100">
    <property type="match status" value="1"/>
</dbReference>
<dbReference type="Proteomes" id="UP000321523">
    <property type="component" value="Unassembled WGS sequence"/>
</dbReference>
<dbReference type="Pfam" id="PF00561">
    <property type="entry name" value="Abhydrolase_1"/>
    <property type="match status" value="1"/>
</dbReference>
<dbReference type="InterPro" id="IPR011053">
    <property type="entry name" value="Single_hybrid_motif"/>
</dbReference>
<dbReference type="InterPro" id="IPR000073">
    <property type="entry name" value="AB_hydrolase_1"/>
</dbReference>